<accession>A0ABW7YNK6</accession>
<keyword evidence="1" id="KW-0175">Coiled coil</keyword>
<keyword evidence="6" id="KW-1185">Reference proteome</keyword>
<dbReference type="InterPro" id="IPR007621">
    <property type="entry name" value="TPM_dom"/>
</dbReference>
<reference evidence="5 6" key="1">
    <citation type="submission" date="2024-10" db="EMBL/GenBank/DDBJ databases">
        <title>The Natural Products Discovery Center: Release of the First 8490 Sequenced Strains for Exploring Actinobacteria Biosynthetic Diversity.</title>
        <authorList>
            <person name="Kalkreuter E."/>
            <person name="Kautsar S.A."/>
            <person name="Yang D."/>
            <person name="Bader C.D."/>
            <person name="Teijaro C.N."/>
            <person name="Fluegel L."/>
            <person name="Davis C.M."/>
            <person name="Simpson J.R."/>
            <person name="Lauterbach L."/>
            <person name="Steele A.D."/>
            <person name="Gui C."/>
            <person name="Meng S."/>
            <person name="Li G."/>
            <person name="Viehrig K."/>
            <person name="Ye F."/>
            <person name="Su P."/>
            <person name="Kiefer A.F."/>
            <person name="Nichols A."/>
            <person name="Cepeda A.J."/>
            <person name="Yan W."/>
            <person name="Fan B."/>
            <person name="Jiang Y."/>
            <person name="Adhikari A."/>
            <person name="Zheng C.-J."/>
            <person name="Schuster L."/>
            <person name="Cowan T.M."/>
            <person name="Smanski M.J."/>
            <person name="Chevrette M.G."/>
            <person name="De Carvalho L.P.S."/>
            <person name="Shen B."/>
        </authorList>
    </citation>
    <scope>NUCLEOTIDE SEQUENCE [LARGE SCALE GENOMIC DNA]</scope>
    <source>
        <strain evidence="5 6">NPDC050545</strain>
    </source>
</reference>
<organism evidence="5 6">
    <name type="scientific">Nonomuraea typhae</name>
    <dbReference type="NCBI Taxonomy" id="2603600"/>
    <lineage>
        <taxon>Bacteria</taxon>
        <taxon>Bacillati</taxon>
        <taxon>Actinomycetota</taxon>
        <taxon>Actinomycetes</taxon>
        <taxon>Streptosporangiales</taxon>
        <taxon>Streptosporangiaceae</taxon>
        <taxon>Nonomuraea</taxon>
    </lineage>
</organism>
<feature type="signal peptide" evidence="3">
    <location>
        <begin position="1"/>
        <end position="27"/>
    </location>
</feature>
<evidence type="ECO:0000259" key="4">
    <source>
        <dbReference type="Pfam" id="PF04536"/>
    </source>
</evidence>
<feature type="coiled-coil region" evidence="1">
    <location>
        <begin position="271"/>
        <end position="315"/>
    </location>
</feature>
<dbReference type="Pfam" id="PF04536">
    <property type="entry name" value="TPM_phosphatase"/>
    <property type="match status" value="1"/>
</dbReference>
<dbReference type="Proteomes" id="UP001612741">
    <property type="component" value="Unassembled WGS sequence"/>
</dbReference>
<evidence type="ECO:0000313" key="6">
    <source>
        <dbReference type="Proteomes" id="UP001612741"/>
    </source>
</evidence>
<keyword evidence="3" id="KW-0732">Signal</keyword>
<feature type="chain" id="PRO_5046402324" evidence="3">
    <location>
        <begin position="28"/>
        <end position="639"/>
    </location>
</feature>
<dbReference type="EMBL" id="JBITGY010000002">
    <property type="protein sequence ID" value="MFI6497491.1"/>
    <property type="molecule type" value="Genomic_DNA"/>
</dbReference>
<dbReference type="Gene3D" id="3.10.310.50">
    <property type="match status" value="1"/>
</dbReference>
<sequence length="639" mass="66461">MLSAFRHVTRILLITGAFLTTAGTAHAEAPEAVTQTVTDRATALGSRAAEVQSAIDQLERTHGIRLHVVYVRDFSGWNATTWADQTAALSKLGRDDPLLAVATVERRYAVSAAAGFPLSDAQMAQVTNRDIVPALQNGDWAGAAIGAAQGYGAAVAGTRDAGGGSAWWLAGAGVLALTGGGVYLYARRRRASTAAEDLDTRAGQALVHTDDAVKTSEQEVGFAVAQFGEEAAKPFAEALAYARGELDQAFRLRQRLDDEVREDAETRRAMLEEIVRRCADANARLDAESEAFDRLRDLEKQAPQILAEVRQAHAELVPKVAEVRRAMAATAERFADSALTPVQDNPDEAANRLEFAGQTLAKAQASLEAGESGRAVAQVLAAQSAVDQARQLLEAVTRRADDVRQAAAGLKPALEAVAANLSAAKALAADAAYTADLAPQIAYAESTATQVAQDVVAGGIDPIALLRRAEEAQATLDQALKGVRDKKARQEQARGLLGQAMLTARSEIAATRDFITTNRGAVGSTARTRLAEAERMLAEAGARADAEPAAALAAAQRADQLAQEAGRAARGEVSAFGPRGGRGGDALMGAVLGGILIDGMLGGGPRGGGAGQGPGRRARTPGSFGGQATRGRRGSGGAF</sequence>
<evidence type="ECO:0000313" key="5">
    <source>
        <dbReference type="EMBL" id="MFI6497491.1"/>
    </source>
</evidence>
<proteinExistence type="predicted"/>
<protein>
    <submittedName>
        <fullName evidence="5">TPM domain-containing protein</fullName>
    </submittedName>
</protein>
<gene>
    <name evidence="5" type="ORF">ACIBG2_08910</name>
</gene>
<feature type="compositionally biased region" description="Gly residues" evidence="2">
    <location>
        <begin position="603"/>
        <end position="614"/>
    </location>
</feature>
<evidence type="ECO:0000256" key="1">
    <source>
        <dbReference type="SAM" id="Coils"/>
    </source>
</evidence>
<comment type="caution">
    <text evidence="5">The sequence shown here is derived from an EMBL/GenBank/DDBJ whole genome shotgun (WGS) entry which is preliminary data.</text>
</comment>
<feature type="region of interest" description="Disordered" evidence="2">
    <location>
        <begin position="603"/>
        <end position="639"/>
    </location>
</feature>
<evidence type="ECO:0000256" key="3">
    <source>
        <dbReference type="SAM" id="SignalP"/>
    </source>
</evidence>
<name>A0ABW7YNK6_9ACTN</name>
<evidence type="ECO:0000256" key="2">
    <source>
        <dbReference type="SAM" id="MobiDB-lite"/>
    </source>
</evidence>
<dbReference type="RefSeq" id="WP_397080355.1">
    <property type="nucleotide sequence ID" value="NZ_JBITGY010000002.1"/>
</dbReference>
<feature type="domain" description="TPM" evidence="4">
    <location>
        <begin position="37"/>
        <end position="152"/>
    </location>
</feature>